<evidence type="ECO:0000256" key="2">
    <source>
        <dbReference type="SAM" id="Phobius"/>
    </source>
</evidence>
<feature type="compositionally biased region" description="Polar residues" evidence="1">
    <location>
        <begin position="212"/>
        <end position="232"/>
    </location>
</feature>
<keyword evidence="4" id="KW-1185">Reference proteome</keyword>
<name>A0A6M0RMW4_9CYAN</name>
<reference evidence="3 4" key="1">
    <citation type="journal article" date="2020" name="Microb. Ecol.">
        <title>Ecogenomics of the Marine Benthic Filamentous Cyanobacterium Adonisia.</title>
        <authorList>
            <person name="Walter J.M."/>
            <person name="Coutinho F.H."/>
            <person name="Leomil L."/>
            <person name="Hargreaves P.I."/>
            <person name="Campeao M.E."/>
            <person name="Vieira V.V."/>
            <person name="Silva B.S."/>
            <person name="Fistarol G.O."/>
            <person name="Salomon P.S."/>
            <person name="Sawabe T."/>
            <person name="Mino S."/>
            <person name="Hosokawa M."/>
            <person name="Miyashita H."/>
            <person name="Maruyama F."/>
            <person name="van Verk M.C."/>
            <person name="Dutilh B.E."/>
            <person name="Thompson C.C."/>
            <person name="Thompson F.L."/>
        </authorList>
    </citation>
    <scope>NUCLEOTIDE SEQUENCE [LARGE SCALE GENOMIC DNA]</scope>
    <source>
        <strain evidence="3 4">CCMR0081</strain>
    </source>
</reference>
<feature type="region of interest" description="Disordered" evidence="1">
    <location>
        <begin position="183"/>
        <end position="316"/>
    </location>
</feature>
<evidence type="ECO:0000313" key="3">
    <source>
        <dbReference type="EMBL" id="NEZ57529.1"/>
    </source>
</evidence>
<evidence type="ECO:0000256" key="1">
    <source>
        <dbReference type="SAM" id="MobiDB-lite"/>
    </source>
</evidence>
<keyword evidence="2" id="KW-1133">Transmembrane helix</keyword>
<keyword evidence="2" id="KW-0472">Membrane</keyword>
<comment type="caution">
    <text evidence="3">The sequence shown here is derived from an EMBL/GenBank/DDBJ whole genome shotgun (WGS) entry which is preliminary data.</text>
</comment>
<gene>
    <name evidence="3" type="ORF">DXZ20_18015</name>
</gene>
<feature type="compositionally biased region" description="Low complexity" evidence="1">
    <location>
        <begin position="286"/>
        <end position="305"/>
    </location>
</feature>
<dbReference type="Pfam" id="PF14233">
    <property type="entry name" value="DUF4335"/>
    <property type="match status" value="1"/>
</dbReference>
<dbReference type="AlphaFoldDB" id="A0A6M0RMW4"/>
<feature type="transmembrane region" description="Helical" evidence="2">
    <location>
        <begin position="136"/>
        <end position="158"/>
    </location>
</feature>
<dbReference type="InterPro" id="IPR025569">
    <property type="entry name" value="DUF4335"/>
</dbReference>
<evidence type="ECO:0000313" key="4">
    <source>
        <dbReference type="Proteomes" id="UP000481033"/>
    </source>
</evidence>
<dbReference type="Proteomes" id="UP000481033">
    <property type="component" value="Unassembled WGS sequence"/>
</dbReference>
<protein>
    <submittedName>
        <fullName evidence="3">DUF4335 domain-containing protein</fullName>
    </submittedName>
</protein>
<proteinExistence type="predicted"/>
<accession>A0A6M0RMW4</accession>
<dbReference type="RefSeq" id="WP_163699619.1">
    <property type="nucleotide sequence ID" value="NZ_QXHD01000004.1"/>
</dbReference>
<organism evidence="3 4">
    <name type="scientific">Adonisia turfae CCMR0081</name>
    <dbReference type="NCBI Taxonomy" id="2292702"/>
    <lineage>
        <taxon>Bacteria</taxon>
        <taxon>Bacillati</taxon>
        <taxon>Cyanobacteriota</taxon>
        <taxon>Adonisia</taxon>
        <taxon>Adonisia turfae</taxon>
    </lineage>
</organism>
<keyword evidence="2" id="KW-0812">Transmembrane</keyword>
<sequence>MSSVLPIDTQRYQSGNYTLEVMAHASSLSQWSDRPVVRQLRFSLWSEQPERQQLAVGNQLQLMTLSNAVETYVQTHLSQQAWPQQTHSIKLLDKDLAFSTLQLFDLAEVLNACGQRQVILPVAVAQRRQPRRRRQWWTGSAAASLLVAVGVTTAYLHYRPAVFNEVATTQAPEAVFDDAVKESTSGANAIPEGSSPPLTAPAQEERAAADSVASSEDINAQESQELVQQPLNSEELEPVRVTRLPAESPEPSADVSEAAPPTGVTQAPGPASPEFDTIPEAIIKDAPAPSSQPAPAETSPATETPLTVEEQESLGSADFSAASRIERRSQPSTDHAANVADGEELLSAIATQLAPYKPADATYPLTYHIQIAADGTILNLEPISPNAPILNIPTDVIHLTPGRLLQLELIYTGADQPIVQER</sequence>
<dbReference type="EMBL" id="QXHD01000004">
    <property type="protein sequence ID" value="NEZ57529.1"/>
    <property type="molecule type" value="Genomic_DNA"/>
</dbReference>